<proteinExistence type="predicted"/>
<name>A0ABN9VS44_9DINO</name>
<keyword evidence="2" id="KW-0812">Transmembrane</keyword>
<evidence type="ECO:0000313" key="4">
    <source>
        <dbReference type="Proteomes" id="UP001189429"/>
    </source>
</evidence>
<accession>A0ABN9VS44</accession>
<keyword evidence="2" id="KW-1133">Transmembrane helix</keyword>
<comment type="caution">
    <text evidence="3">The sequence shown here is derived from an EMBL/GenBank/DDBJ whole genome shotgun (WGS) entry which is preliminary data.</text>
</comment>
<sequence length="271" mass="28770">MDASSSPERAAPWTFTRPARGHSRWTLSRWTLARRKLTRWTLALQAPCQWTPAQDGPPSDSGAGPRQGGPPRSRAGEWCGRPPEGLHGRAARTAVVAASAVVRPLVGSSARAGAAGAPLAAISTHSAAFRELFANVAELCSALASAGACVQEVIKDMIGTICEPPRRPFEENGAGTWLFWAMDVAVVFLILAACLFLLGFATMPREGTVFCVAGTELTSNVLALDGVDEEEDVVRRIIKGTRMFVAVTLPVFSSGLLSVKHWLVPALLSGL</sequence>
<feature type="transmembrane region" description="Helical" evidence="2">
    <location>
        <begin position="177"/>
        <end position="200"/>
    </location>
</feature>
<evidence type="ECO:0000256" key="2">
    <source>
        <dbReference type="SAM" id="Phobius"/>
    </source>
</evidence>
<evidence type="ECO:0000313" key="3">
    <source>
        <dbReference type="EMBL" id="CAK0876294.1"/>
    </source>
</evidence>
<evidence type="ECO:0000256" key="1">
    <source>
        <dbReference type="SAM" id="MobiDB-lite"/>
    </source>
</evidence>
<organism evidence="3 4">
    <name type="scientific">Prorocentrum cordatum</name>
    <dbReference type="NCBI Taxonomy" id="2364126"/>
    <lineage>
        <taxon>Eukaryota</taxon>
        <taxon>Sar</taxon>
        <taxon>Alveolata</taxon>
        <taxon>Dinophyceae</taxon>
        <taxon>Prorocentrales</taxon>
        <taxon>Prorocentraceae</taxon>
        <taxon>Prorocentrum</taxon>
    </lineage>
</organism>
<dbReference type="EMBL" id="CAUYUJ010017615">
    <property type="protein sequence ID" value="CAK0876294.1"/>
    <property type="molecule type" value="Genomic_DNA"/>
</dbReference>
<keyword evidence="2" id="KW-0472">Membrane</keyword>
<evidence type="ECO:0008006" key="5">
    <source>
        <dbReference type="Google" id="ProtNLM"/>
    </source>
</evidence>
<feature type="transmembrane region" description="Helical" evidence="2">
    <location>
        <begin position="243"/>
        <end position="263"/>
    </location>
</feature>
<dbReference type="Proteomes" id="UP001189429">
    <property type="component" value="Unassembled WGS sequence"/>
</dbReference>
<gene>
    <name evidence="3" type="ORF">PCOR1329_LOCUS60722</name>
</gene>
<protein>
    <recommendedName>
        <fullName evidence="5">H(+)-exporting diphosphatase</fullName>
    </recommendedName>
</protein>
<reference evidence="3" key="1">
    <citation type="submission" date="2023-10" db="EMBL/GenBank/DDBJ databases">
        <authorList>
            <person name="Chen Y."/>
            <person name="Shah S."/>
            <person name="Dougan E. K."/>
            <person name="Thang M."/>
            <person name="Chan C."/>
        </authorList>
    </citation>
    <scope>NUCLEOTIDE SEQUENCE [LARGE SCALE GENOMIC DNA]</scope>
</reference>
<keyword evidence="4" id="KW-1185">Reference proteome</keyword>
<feature type="region of interest" description="Disordered" evidence="1">
    <location>
        <begin position="49"/>
        <end position="84"/>
    </location>
</feature>